<evidence type="ECO:0000313" key="1">
    <source>
        <dbReference type="EMBL" id="KAI4316337.1"/>
    </source>
</evidence>
<proteinExistence type="predicted"/>
<comment type="caution">
    <text evidence="1">The sequence shown here is derived from an EMBL/GenBank/DDBJ whole genome shotgun (WGS) entry which is preliminary data.</text>
</comment>
<gene>
    <name evidence="1" type="ORF">L6164_024325</name>
</gene>
<name>A0ACB9LYK7_BAUVA</name>
<protein>
    <submittedName>
        <fullName evidence="1">Uncharacterized protein</fullName>
    </submittedName>
</protein>
<accession>A0ACB9LYK7</accession>
<evidence type="ECO:0000313" key="2">
    <source>
        <dbReference type="Proteomes" id="UP000828941"/>
    </source>
</evidence>
<dbReference type="Proteomes" id="UP000828941">
    <property type="component" value="Chromosome 10"/>
</dbReference>
<dbReference type="EMBL" id="CM039435">
    <property type="protein sequence ID" value="KAI4316337.1"/>
    <property type="molecule type" value="Genomic_DNA"/>
</dbReference>
<reference evidence="1 2" key="1">
    <citation type="journal article" date="2022" name="DNA Res.">
        <title>Chromosomal-level genome assembly of the orchid tree Bauhinia variegata (Leguminosae; Cercidoideae) supports the allotetraploid origin hypothesis of Bauhinia.</title>
        <authorList>
            <person name="Zhong Y."/>
            <person name="Chen Y."/>
            <person name="Zheng D."/>
            <person name="Pang J."/>
            <person name="Liu Y."/>
            <person name="Luo S."/>
            <person name="Meng S."/>
            <person name="Qian L."/>
            <person name="Wei D."/>
            <person name="Dai S."/>
            <person name="Zhou R."/>
        </authorList>
    </citation>
    <scope>NUCLEOTIDE SEQUENCE [LARGE SCALE GENOMIC DNA]</scope>
    <source>
        <strain evidence="1">BV-YZ2020</strain>
    </source>
</reference>
<keyword evidence="2" id="KW-1185">Reference proteome</keyword>
<sequence>MGESRFILDDGFSSNVSEETPRRSFALSFSPLVIIDGIFFRKSSYNKLPSEPLRLSVLKLNGSSFDIEVAKTATIAELKDAVEVAFSHMPQKGPGKISWHHVWGQFCLCYDGQKLITESDHLRNYGIKDGDQLRFIRHVSSDFSTRKRRLKKRVVVSKQQRMSQVRSYQQKKHVKDDGSDGIDLQNQHEDGDGDPENRLTGSGFFGGLFFSYTRLAIVRRVRTGGRISPTRIARRLLGSFRKMVCCCKGRRYPRRCTWREC</sequence>
<organism evidence="1 2">
    <name type="scientific">Bauhinia variegata</name>
    <name type="common">Purple orchid tree</name>
    <name type="synonym">Phanera variegata</name>
    <dbReference type="NCBI Taxonomy" id="167791"/>
    <lineage>
        <taxon>Eukaryota</taxon>
        <taxon>Viridiplantae</taxon>
        <taxon>Streptophyta</taxon>
        <taxon>Embryophyta</taxon>
        <taxon>Tracheophyta</taxon>
        <taxon>Spermatophyta</taxon>
        <taxon>Magnoliopsida</taxon>
        <taxon>eudicotyledons</taxon>
        <taxon>Gunneridae</taxon>
        <taxon>Pentapetalae</taxon>
        <taxon>rosids</taxon>
        <taxon>fabids</taxon>
        <taxon>Fabales</taxon>
        <taxon>Fabaceae</taxon>
        <taxon>Cercidoideae</taxon>
        <taxon>Cercideae</taxon>
        <taxon>Bauhiniinae</taxon>
        <taxon>Bauhinia</taxon>
    </lineage>
</organism>